<keyword evidence="7 8" id="KW-0472">Membrane</keyword>
<dbReference type="AlphaFoldDB" id="A0A8S0ZXN4"/>
<reference evidence="10 11" key="1">
    <citation type="submission" date="2020-04" db="EMBL/GenBank/DDBJ databases">
        <authorList>
            <person name="Wallbank WR R."/>
            <person name="Pardo Diaz C."/>
            <person name="Kozak K."/>
            <person name="Martin S."/>
            <person name="Jiggins C."/>
            <person name="Moest M."/>
            <person name="Warren A I."/>
            <person name="Byers J.R.P. K."/>
            <person name="Montejo-Kovacevich G."/>
            <person name="Yen C E."/>
        </authorList>
    </citation>
    <scope>NUCLEOTIDE SEQUENCE [LARGE SCALE GENOMIC DNA]</scope>
</reference>
<dbReference type="Pfam" id="PF01384">
    <property type="entry name" value="PHO4"/>
    <property type="match status" value="1"/>
</dbReference>
<protein>
    <recommendedName>
        <fullName evidence="8">Phosphate transporter</fullName>
    </recommendedName>
</protein>
<dbReference type="GO" id="GO:0005315">
    <property type="term" value="F:phosphate transmembrane transporter activity"/>
    <property type="evidence" value="ECO:0007669"/>
    <property type="project" value="InterPro"/>
</dbReference>
<dbReference type="GO" id="GO:0016020">
    <property type="term" value="C:membrane"/>
    <property type="evidence" value="ECO:0007669"/>
    <property type="project" value="UniProtKB-SubCell"/>
</dbReference>
<feature type="transmembrane region" description="Helical" evidence="8">
    <location>
        <begin position="89"/>
        <end position="111"/>
    </location>
</feature>
<evidence type="ECO:0000256" key="3">
    <source>
        <dbReference type="ARBA" id="ARBA00022448"/>
    </source>
</evidence>
<evidence type="ECO:0000256" key="8">
    <source>
        <dbReference type="RuleBase" id="RU363058"/>
    </source>
</evidence>
<name>A0A8S0ZXN4_ARCPL</name>
<proteinExistence type="inferred from homology"/>
<feature type="transmembrane region" description="Helical" evidence="8">
    <location>
        <begin position="193"/>
        <end position="215"/>
    </location>
</feature>
<comment type="similarity">
    <text evidence="2 8">Belongs to the inorganic phosphate transporter (PiT) (TC 2.A.20) family.</text>
</comment>
<keyword evidence="6 8" id="KW-1133">Transmembrane helix</keyword>
<feature type="transmembrane region" description="Helical" evidence="8">
    <location>
        <begin position="227"/>
        <end position="251"/>
    </location>
</feature>
<feature type="transmembrane region" description="Helical" evidence="8">
    <location>
        <begin position="542"/>
        <end position="560"/>
    </location>
</feature>
<evidence type="ECO:0000256" key="5">
    <source>
        <dbReference type="ARBA" id="ARBA00022692"/>
    </source>
</evidence>
<dbReference type="PANTHER" id="PTHR11101">
    <property type="entry name" value="PHOSPHATE TRANSPORTER"/>
    <property type="match status" value="1"/>
</dbReference>
<feature type="transmembrane region" description="Helical" evidence="8">
    <location>
        <begin position="160"/>
        <end position="181"/>
    </location>
</feature>
<feature type="region of interest" description="Disordered" evidence="9">
    <location>
        <begin position="271"/>
        <end position="295"/>
    </location>
</feature>
<evidence type="ECO:0000256" key="6">
    <source>
        <dbReference type="ARBA" id="ARBA00022989"/>
    </source>
</evidence>
<gene>
    <name evidence="10" type="ORF">APLA_LOCUS7716</name>
</gene>
<keyword evidence="3 8" id="KW-0813">Transport</keyword>
<organism evidence="10 11">
    <name type="scientific">Arctia plantaginis</name>
    <name type="common">Wood tiger moth</name>
    <name type="synonym">Phalaena plantaginis</name>
    <dbReference type="NCBI Taxonomy" id="874455"/>
    <lineage>
        <taxon>Eukaryota</taxon>
        <taxon>Metazoa</taxon>
        <taxon>Ecdysozoa</taxon>
        <taxon>Arthropoda</taxon>
        <taxon>Hexapoda</taxon>
        <taxon>Insecta</taxon>
        <taxon>Pterygota</taxon>
        <taxon>Neoptera</taxon>
        <taxon>Endopterygota</taxon>
        <taxon>Lepidoptera</taxon>
        <taxon>Glossata</taxon>
        <taxon>Ditrysia</taxon>
        <taxon>Noctuoidea</taxon>
        <taxon>Erebidae</taxon>
        <taxon>Arctiinae</taxon>
        <taxon>Arctia</taxon>
    </lineage>
</organism>
<evidence type="ECO:0000256" key="4">
    <source>
        <dbReference type="ARBA" id="ARBA00022592"/>
    </source>
</evidence>
<keyword evidence="4 8" id="KW-0592">Phosphate transport</keyword>
<keyword evidence="5 8" id="KW-0812">Transmembrane</keyword>
<dbReference type="EMBL" id="CADEBD010000303">
    <property type="protein sequence ID" value="CAB3237200.1"/>
    <property type="molecule type" value="Genomic_DNA"/>
</dbReference>
<sequence>MEPFADDLLWLVVSGFVVAFVLAFGIGANDVANSFGTSVGSKVLTLTQACILATIFEIAGAVLIGYKVSDTMRKGILDVSLYADGGEKLLAAGCLSALLSGAIWLILATALRLPVSGTHSMVGATVGFTLTAKGPVGVRWSTLGTIGHLKNNQVILTLTVSSWFISPALSGTASALLFWLVRRFILRAPQPVNAGLTALPFFYGATIAVNVLSVVHDGPKLLGMDKIPLWLALVSSMAFGAFVALCVRGFLVPYYRRHLTAPPVNFSLGLSNDTTPANTPTHSNKSSVPQRPTSLLSEDGKVLEAIEECAEMVTLSDADKISNGVKEMNARNRALLATMDDCSILSRSLSPPNKSRLQLIDADPQINTLKYIDETLSCCKSLDSTQMAGMGESYDSKNGFLGDSCDTIARCEFDRLAAARAVTYCVEFETPPPRIDKAPEIGSAWSIERCGGSDSLSNVRTTAITPNSSAAPLLRTVTPPPAPPQPPPPDALRLFSFLQVLTATFGAFAHGGNDVSNAIGPLVALWLLYSEGGAQSRAETPLFILVFGGVGIALGLWLWGRRVIQTVGEDLTSITPDTGFTIELGAALTVLVASKAGLPVSTTHCKVGSVVCIGYFSEKAVDWSLFRNIIFAWVVTVPVVAAIAAVAMLALEAFVV</sequence>
<dbReference type="InterPro" id="IPR001204">
    <property type="entry name" value="Phos_transporter"/>
</dbReference>
<dbReference type="OrthoDB" id="1420887at2759"/>
<evidence type="ECO:0000256" key="2">
    <source>
        <dbReference type="ARBA" id="ARBA00009916"/>
    </source>
</evidence>
<evidence type="ECO:0000313" key="11">
    <source>
        <dbReference type="Proteomes" id="UP000494256"/>
    </source>
</evidence>
<comment type="caution">
    <text evidence="10">The sequence shown here is derived from an EMBL/GenBank/DDBJ whole genome shotgun (WGS) entry which is preliminary data.</text>
</comment>
<feature type="transmembrane region" description="Helical" evidence="8">
    <location>
        <begin position="630"/>
        <end position="651"/>
    </location>
</feature>
<feature type="transmembrane region" description="Helical" evidence="8">
    <location>
        <begin position="7"/>
        <end position="26"/>
    </location>
</feature>
<evidence type="ECO:0000313" key="10">
    <source>
        <dbReference type="EMBL" id="CAB3237200.1"/>
    </source>
</evidence>
<evidence type="ECO:0000256" key="1">
    <source>
        <dbReference type="ARBA" id="ARBA00004141"/>
    </source>
</evidence>
<comment type="function">
    <text evidence="8">Sodium-phosphate symporter.</text>
</comment>
<dbReference type="Proteomes" id="UP000494256">
    <property type="component" value="Unassembled WGS sequence"/>
</dbReference>
<evidence type="ECO:0000256" key="7">
    <source>
        <dbReference type="ARBA" id="ARBA00023136"/>
    </source>
</evidence>
<accession>A0A8S0ZXN4</accession>
<dbReference type="GO" id="GO:0035435">
    <property type="term" value="P:phosphate ion transmembrane transport"/>
    <property type="evidence" value="ECO:0007669"/>
    <property type="project" value="TreeGrafter"/>
</dbReference>
<evidence type="ECO:0000256" key="9">
    <source>
        <dbReference type="SAM" id="MobiDB-lite"/>
    </source>
</evidence>
<feature type="transmembrane region" description="Helical" evidence="8">
    <location>
        <begin position="46"/>
        <end position="68"/>
    </location>
</feature>
<comment type="subcellular location">
    <subcellularLocation>
        <location evidence="1 8">Membrane</location>
        <topology evidence="1 8">Multi-pass membrane protein</topology>
    </subcellularLocation>
</comment>
<dbReference type="PANTHER" id="PTHR11101:SF80">
    <property type="entry name" value="PHOSPHATE TRANSPORTER"/>
    <property type="match status" value="1"/>
</dbReference>